<dbReference type="Pfam" id="PF00102">
    <property type="entry name" value="Y_phosphatase"/>
    <property type="match status" value="2"/>
</dbReference>
<name>A0A815YND6_9BILA</name>
<dbReference type="OrthoDB" id="6144703at2759"/>
<dbReference type="InterPro" id="IPR016130">
    <property type="entry name" value="Tyr_Pase_AS"/>
</dbReference>
<comment type="catalytic activity">
    <reaction evidence="5">
        <text>O-phospho-L-tyrosyl-[protein] + H2O = L-tyrosyl-[protein] + phosphate</text>
        <dbReference type="Rhea" id="RHEA:10684"/>
        <dbReference type="Rhea" id="RHEA-COMP:10136"/>
        <dbReference type="Rhea" id="RHEA-COMP:20101"/>
        <dbReference type="ChEBI" id="CHEBI:15377"/>
        <dbReference type="ChEBI" id="CHEBI:43474"/>
        <dbReference type="ChEBI" id="CHEBI:46858"/>
        <dbReference type="ChEBI" id="CHEBI:61978"/>
        <dbReference type="EC" id="3.1.3.48"/>
    </reaction>
</comment>
<protein>
    <recommendedName>
        <fullName evidence="2">protein-tyrosine-phosphatase</fullName>
        <ecNumber evidence="2">3.1.3.48</ecNumber>
    </recommendedName>
</protein>
<evidence type="ECO:0000313" key="10">
    <source>
        <dbReference type="Proteomes" id="UP000663834"/>
    </source>
</evidence>
<keyword evidence="4" id="KW-0904">Protein phosphatase</keyword>
<dbReference type="PRINTS" id="PR00700">
    <property type="entry name" value="PRTYPHPHTASE"/>
</dbReference>
<dbReference type="InterPro" id="IPR000387">
    <property type="entry name" value="Tyr_Pase_dom"/>
</dbReference>
<dbReference type="InterPro" id="IPR029021">
    <property type="entry name" value="Prot-tyrosine_phosphatase-like"/>
</dbReference>
<keyword evidence="3" id="KW-0378">Hydrolase</keyword>
<dbReference type="SUPFAM" id="SSF52799">
    <property type="entry name" value="(Phosphotyrosine protein) phosphatases II"/>
    <property type="match status" value="2"/>
</dbReference>
<dbReference type="SMART" id="SM00404">
    <property type="entry name" value="PTPc_motif"/>
    <property type="match status" value="2"/>
</dbReference>
<feature type="compositionally biased region" description="Basic and acidic residues" evidence="6">
    <location>
        <begin position="1"/>
        <end position="16"/>
    </location>
</feature>
<dbReference type="PROSITE" id="PS50056">
    <property type="entry name" value="TYR_PHOSPHATASE_2"/>
    <property type="match status" value="2"/>
</dbReference>
<evidence type="ECO:0000256" key="6">
    <source>
        <dbReference type="SAM" id="MobiDB-lite"/>
    </source>
</evidence>
<dbReference type="EMBL" id="CAJNOW010009901">
    <property type="protein sequence ID" value="CAF1573173.1"/>
    <property type="molecule type" value="Genomic_DNA"/>
</dbReference>
<feature type="domain" description="Tyrosine-protein phosphatase" evidence="7">
    <location>
        <begin position="580"/>
        <end position="833"/>
    </location>
</feature>
<dbReference type="Proteomes" id="UP000663834">
    <property type="component" value="Unassembled WGS sequence"/>
</dbReference>
<feature type="domain" description="Tyrosine-protein phosphatase" evidence="7">
    <location>
        <begin position="302"/>
        <end position="557"/>
    </location>
</feature>
<evidence type="ECO:0000259" key="7">
    <source>
        <dbReference type="PROSITE" id="PS50055"/>
    </source>
</evidence>
<dbReference type="InterPro" id="IPR003595">
    <property type="entry name" value="Tyr_Pase_cat"/>
</dbReference>
<dbReference type="InterPro" id="IPR000242">
    <property type="entry name" value="PTP_cat"/>
</dbReference>
<evidence type="ECO:0000256" key="4">
    <source>
        <dbReference type="ARBA" id="ARBA00022912"/>
    </source>
</evidence>
<feature type="compositionally biased region" description="Polar residues" evidence="6">
    <location>
        <begin position="17"/>
        <end position="89"/>
    </location>
</feature>
<evidence type="ECO:0000259" key="8">
    <source>
        <dbReference type="PROSITE" id="PS50056"/>
    </source>
</evidence>
<comment type="caution">
    <text evidence="9">The sequence shown here is derived from an EMBL/GenBank/DDBJ whole genome shotgun (WGS) entry which is preliminary data.</text>
</comment>
<sequence>MEEKNGDNGKRRESERLATQQNKIYSRRPLSNRTSDNYQINNNHNRRSATVSIIDDNSQYQPVSRRSERIQSPMNSLPLSQYNSNPSLIEQQEQTHLHHSQQQQQPLPQKTSNDEETSTYSFRHVTKKLQHAKSHGELYQPIAPLPMPPMTKINNDENEIKYPQKHSSESPQSSISPRIRAATTTVVPILSRPTVNLRDETINSSSSNKIPLWKRFKKMIVPSKRSKENSSSKVSTLQFNELSTNETNRTVPDGVVNTSNNLLQNPIKLNELRTCNNLLQNPIKLNELRTWFISKTFPEQRIRDEYEKLPTEPLHPRTFALRPENKSKNRFNAIEPYDHSRVVLKSLPNDPTTDYINASYIDGDRMNKLYIAAQAPTDTTLYDFIRMIWQLRIQSIVMVTRLFEDGKHKCIQYWPDEGEKRINDFKIRIDSEEKYADYTIRKLIIYNQLEPSDMLIVKQYHFLSWPDHGCLSLSTPLLDFRQRFRTDYKPWNPTLVHCSAGVGRSGTFIALDALLEKAKHQDTIDILEFTHRMRQNRVYMIQTVDQYVFLYRTLIEGILTMDITLSLQEYLTTRKLYMDIKSQYKLLEQLQSTVEFSYQGAVEPANLNKNRVETILAPDNSRPYLMTQVDKTTDYINAVFVNSYRQTPNYIVTQYPLPHTCIDFWRLVYDHNVSIIMLLESISRDSKTIYYWPTNVGQLICYGPFEIVLVSQKEDEQLIERVLELKFTNKSALTTDRTRSIRQFQIKDYSHLLLVVKRFLKEMRTFTGQNVILQCLNGATWSGYFAALCNSIDKMQTEQIIDPFKIVRLIRSTRPQFIDQDQYENLYSSMRDYAQQYLSTTATALARRSTENPFYTDTSEEYQSATTNRMVQRL</sequence>
<feature type="compositionally biased region" description="Low complexity" evidence="6">
    <location>
        <begin position="90"/>
        <end position="111"/>
    </location>
</feature>
<evidence type="ECO:0000256" key="3">
    <source>
        <dbReference type="ARBA" id="ARBA00022801"/>
    </source>
</evidence>
<dbReference type="SMART" id="SM00194">
    <property type="entry name" value="PTPc"/>
    <property type="match status" value="2"/>
</dbReference>
<dbReference type="EC" id="3.1.3.48" evidence="2"/>
<dbReference type="PANTHER" id="PTHR19134">
    <property type="entry name" value="RECEPTOR-TYPE TYROSINE-PROTEIN PHOSPHATASE"/>
    <property type="match status" value="1"/>
</dbReference>
<feature type="region of interest" description="Disordered" evidence="6">
    <location>
        <begin position="1"/>
        <end position="119"/>
    </location>
</feature>
<evidence type="ECO:0000256" key="1">
    <source>
        <dbReference type="ARBA" id="ARBA00009580"/>
    </source>
</evidence>
<comment type="similarity">
    <text evidence="1">Belongs to the protein-tyrosine phosphatase family.</text>
</comment>
<dbReference type="Gene3D" id="3.90.190.10">
    <property type="entry name" value="Protein tyrosine phosphatase superfamily"/>
    <property type="match status" value="2"/>
</dbReference>
<evidence type="ECO:0000313" key="9">
    <source>
        <dbReference type="EMBL" id="CAF1573173.1"/>
    </source>
</evidence>
<evidence type="ECO:0000256" key="5">
    <source>
        <dbReference type="ARBA" id="ARBA00051722"/>
    </source>
</evidence>
<dbReference type="PROSITE" id="PS50055">
    <property type="entry name" value="TYR_PHOSPHATASE_PTP"/>
    <property type="match status" value="2"/>
</dbReference>
<dbReference type="PROSITE" id="PS00383">
    <property type="entry name" value="TYR_PHOSPHATASE_1"/>
    <property type="match status" value="1"/>
</dbReference>
<accession>A0A815YND6</accession>
<dbReference type="InterPro" id="IPR050348">
    <property type="entry name" value="Protein-Tyr_Phosphatase"/>
</dbReference>
<feature type="domain" description="Tyrosine specific protein phosphatases" evidence="8">
    <location>
        <begin position="478"/>
        <end position="548"/>
    </location>
</feature>
<dbReference type="GO" id="GO:0004725">
    <property type="term" value="F:protein tyrosine phosphatase activity"/>
    <property type="evidence" value="ECO:0007669"/>
    <property type="project" value="UniProtKB-EC"/>
</dbReference>
<dbReference type="CDD" id="cd00047">
    <property type="entry name" value="PTPc"/>
    <property type="match status" value="2"/>
</dbReference>
<dbReference type="AlphaFoldDB" id="A0A815YND6"/>
<evidence type="ECO:0000256" key="2">
    <source>
        <dbReference type="ARBA" id="ARBA00013064"/>
    </source>
</evidence>
<organism evidence="9 10">
    <name type="scientific">Rotaria magnacalcarata</name>
    <dbReference type="NCBI Taxonomy" id="392030"/>
    <lineage>
        <taxon>Eukaryota</taxon>
        <taxon>Metazoa</taxon>
        <taxon>Spiralia</taxon>
        <taxon>Gnathifera</taxon>
        <taxon>Rotifera</taxon>
        <taxon>Eurotatoria</taxon>
        <taxon>Bdelloidea</taxon>
        <taxon>Philodinida</taxon>
        <taxon>Philodinidae</taxon>
        <taxon>Rotaria</taxon>
    </lineage>
</organism>
<dbReference type="FunFam" id="3.90.190.10:FF:000102">
    <property type="entry name" value="Receptor-type tyrosine-protein phosphatase"/>
    <property type="match status" value="1"/>
</dbReference>
<reference evidence="9" key="1">
    <citation type="submission" date="2021-02" db="EMBL/GenBank/DDBJ databases">
        <authorList>
            <person name="Nowell W R."/>
        </authorList>
    </citation>
    <scope>NUCLEOTIDE SEQUENCE</scope>
</reference>
<dbReference type="PANTHER" id="PTHR19134:SF562">
    <property type="entry name" value="PROTEIN-TYROSINE-PHOSPHATASE"/>
    <property type="match status" value="1"/>
</dbReference>
<gene>
    <name evidence="9" type="ORF">KQP761_LOCUS19389</name>
</gene>
<feature type="domain" description="Tyrosine specific protein phosphatases" evidence="8">
    <location>
        <begin position="757"/>
        <end position="825"/>
    </location>
</feature>
<proteinExistence type="inferred from homology"/>